<dbReference type="Proteomes" id="UP001626550">
    <property type="component" value="Unassembled WGS sequence"/>
</dbReference>
<evidence type="ECO:0000313" key="1">
    <source>
        <dbReference type="EMBL" id="KAL3308503.1"/>
    </source>
</evidence>
<name>A0ABD2PN69_9PLAT</name>
<organism evidence="1 2">
    <name type="scientific">Cichlidogyrus casuarinus</name>
    <dbReference type="NCBI Taxonomy" id="1844966"/>
    <lineage>
        <taxon>Eukaryota</taxon>
        <taxon>Metazoa</taxon>
        <taxon>Spiralia</taxon>
        <taxon>Lophotrochozoa</taxon>
        <taxon>Platyhelminthes</taxon>
        <taxon>Monogenea</taxon>
        <taxon>Monopisthocotylea</taxon>
        <taxon>Dactylogyridea</taxon>
        <taxon>Ancyrocephalidae</taxon>
        <taxon>Cichlidogyrus</taxon>
    </lineage>
</organism>
<protein>
    <submittedName>
        <fullName evidence="1">Uncharacterized protein</fullName>
    </submittedName>
</protein>
<dbReference type="AlphaFoldDB" id="A0ABD2PN69"/>
<sequence>MDLPGGFHTGEMEFLVGPQGWPVKAYRATFPNKDSPGSTVSLAQACLHGPLRLSTLMVRAVPISLFEVVPTMPQSQNRECTFVVDPEGYEWLIHAESGGRLMRIGLIPVKPDPKRAPTQPLIPAGYCRIVAWNVQLMPANKSRNRQPIRPMTSDKGQTVFVNHEYCYGPEDNSRVQQRPSEQSLYPYDEDEEAILVGELAMNVPMDEVYLMEKFCPLAV</sequence>
<evidence type="ECO:0000313" key="2">
    <source>
        <dbReference type="Proteomes" id="UP001626550"/>
    </source>
</evidence>
<gene>
    <name evidence="1" type="ORF">Ciccas_012965</name>
</gene>
<accession>A0ABD2PN69</accession>
<comment type="caution">
    <text evidence="1">The sequence shown here is derived from an EMBL/GenBank/DDBJ whole genome shotgun (WGS) entry which is preliminary data.</text>
</comment>
<proteinExistence type="predicted"/>
<reference evidence="1 2" key="1">
    <citation type="submission" date="2024-11" db="EMBL/GenBank/DDBJ databases">
        <title>Adaptive evolution of stress response genes in parasites aligns with host niche diversity.</title>
        <authorList>
            <person name="Hahn C."/>
            <person name="Resl P."/>
        </authorList>
    </citation>
    <scope>NUCLEOTIDE SEQUENCE [LARGE SCALE GENOMIC DNA]</scope>
    <source>
        <strain evidence="1">EGGRZ-B1_66</strain>
        <tissue evidence="1">Body</tissue>
    </source>
</reference>
<dbReference type="EMBL" id="JBJKFK010005126">
    <property type="protein sequence ID" value="KAL3308503.1"/>
    <property type="molecule type" value="Genomic_DNA"/>
</dbReference>
<keyword evidence="2" id="KW-1185">Reference proteome</keyword>